<feature type="binding site" evidence="4">
    <location>
        <begin position="121"/>
        <end position="128"/>
    </location>
    <ligand>
        <name>ATP</name>
        <dbReference type="ChEBI" id="CHEBI:30616"/>
    </ligand>
</feature>
<dbReference type="SUPFAM" id="SSF46785">
    <property type="entry name" value="Winged helix' DNA-binding domain"/>
    <property type="match status" value="1"/>
</dbReference>
<evidence type="ECO:0000313" key="7">
    <source>
        <dbReference type="Proteomes" id="UP000008281"/>
    </source>
</evidence>
<dbReference type="InterPro" id="IPR001034">
    <property type="entry name" value="DeoR_HTH"/>
</dbReference>
<evidence type="ECO:0000256" key="4">
    <source>
        <dbReference type="PIRSR" id="PIRSR640198-2"/>
    </source>
</evidence>
<feature type="active site" evidence="3">
    <location>
        <position position="117"/>
    </location>
</feature>
<dbReference type="STRING" id="31234.E3NSC8"/>
<proteinExistence type="predicted"/>
<evidence type="ECO:0000256" key="1">
    <source>
        <dbReference type="ARBA" id="ARBA00023015"/>
    </source>
</evidence>
<reference evidence="6" key="1">
    <citation type="submission" date="2007-07" db="EMBL/GenBank/DDBJ databases">
        <title>PCAP assembly of the Caenorhabditis remanei genome.</title>
        <authorList>
            <consortium name="The Caenorhabditis remanei Sequencing Consortium"/>
            <person name="Wilson R.K."/>
        </authorList>
    </citation>
    <scope>NUCLEOTIDE SEQUENCE [LARGE SCALE GENOMIC DNA]</scope>
    <source>
        <strain evidence="6">PB4641</strain>
    </source>
</reference>
<evidence type="ECO:0000256" key="3">
    <source>
        <dbReference type="PIRSR" id="PIRSR640198-1"/>
    </source>
</evidence>
<dbReference type="AlphaFoldDB" id="E3NSC8"/>
<keyword evidence="7" id="KW-1185">Reference proteome</keyword>
<keyword evidence="2" id="KW-0804">Transcription</keyword>
<keyword evidence="1" id="KW-0805">Transcription regulation</keyword>
<dbReference type="PANTHER" id="PTHR13504:SF38">
    <property type="entry name" value="FIDO DOMAIN-CONTAINING PROTEIN"/>
    <property type="match status" value="1"/>
</dbReference>
<feature type="binding site" evidence="4">
    <location>
        <begin position="56"/>
        <end position="65"/>
    </location>
    <ligand>
        <name>ATP</name>
        <dbReference type="ChEBI" id="CHEBI:30616"/>
    </ligand>
</feature>
<dbReference type="SUPFAM" id="SSF140931">
    <property type="entry name" value="Fic-like"/>
    <property type="match status" value="1"/>
</dbReference>
<dbReference type="GO" id="GO:0005524">
    <property type="term" value="F:ATP binding"/>
    <property type="evidence" value="ECO:0007669"/>
    <property type="project" value="UniProtKB-KW"/>
</dbReference>
<sequence>MIVNNYVAMRAVAMRAADPLSPQMVLTLHAALTEGTLDDPADAGRLQRIDDHRVSVTTHDGMVVHTPPPAAELERRMEELCRFANATNTGAPAGNAHPYIPPIVRSIITHFMIGYDHPFADGNGRTARAVFYWSMLHHGYGLAEFLSISKILREAPGKYGDSYQHTEDDEGDLTYFILHQLRTILRALDDLDAYISRRRAETAALRAGLERAAEQFNARQTQLLEWIDREDVLELSARLVANRYRVTTQTARNDLGLLESLGLLRRGTTRRPITWTVASDYSARLTVLARPATEKGREQG</sequence>
<keyword evidence="4" id="KW-0067">ATP-binding</keyword>
<dbReference type="InterPro" id="IPR003812">
    <property type="entry name" value="Fido"/>
</dbReference>
<evidence type="ECO:0000259" key="5">
    <source>
        <dbReference type="PROSITE" id="PS51459"/>
    </source>
</evidence>
<dbReference type="Pfam" id="PF02661">
    <property type="entry name" value="Fic"/>
    <property type="match status" value="1"/>
</dbReference>
<organism evidence="7">
    <name type="scientific">Caenorhabditis remanei</name>
    <name type="common">Caenorhabditis vulgaris</name>
    <dbReference type="NCBI Taxonomy" id="31234"/>
    <lineage>
        <taxon>Eukaryota</taxon>
        <taxon>Metazoa</taxon>
        <taxon>Ecdysozoa</taxon>
        <taxon>Nematoda</taxon>
        <taxon>Chromadorea</taxon>
        <taxon>Rhabditida</taxon>
        <taxon>Rhabditina</taxon>
        <taxon>Rhabditomorpha</taxon>
        <taxon>Rhabditoidea</taxon>
        <taxon>Rhabditidae</taxon>
        <taxon>Peloderinae</taxon>
        <taxon>Caenorhabditis</taxon>
    </lineage>
</organism>
<dbReference type="Proteomes" id="UP000008281">
    <property type="component" value="Unassembled WGS sequence"/>
</dbReference>
<name>E3NSC8_CAERE</name>
<dbReference type="Pfam" id="PF08220">
    <property type="entry name" value="HTH_DeoR"/>
    <property type="match status" value="1"/>
</dbReference>
<dbReference type="InParanoid" id="E3NSC8"/>
<dbReference type="EMBL" id="DS269931">
    <property type="protein sequence ID" value="EFO90017.1"/>
    <property type="molecule type" value="Genomic_DNA"/>
</dbReference>
<dbReference type="InterPro" id="IPR036597">
    <property type="entry name" value="Fido-like_dom_sf"/>
</dbReference>
<evidence type="ECO:0000313" key="6">
    <source>
        <dbReference type="EMBL" id="EFO90017.1"/>
    </source>
</evidence>
<accession>E3NSC8</accession>
<dbReference type="GO" id="GO:0003700">
    <property type="term" value="F:DNA-binding transcription factor activity"/>
    <property type="evidence" value="ECO:0007669"/>
    <property type="project" value="InterPro"/>
</dbReference>
<dbReference type="PANTHER" id="PTHR13504">
    <property type="entry name" value="FIDO DOMAIN-CONTAINING PROTEIN DDB_G0283145"/>
    <property type="match status" value="1"/>
</dbReference>
<feature type="domain" description="Fido" evidence="5">
    <location>
        <begin position="20"/>
        <end position="179"/>
    </location>
</feature>
<dbReference type="InterPro" id="IPR036390">
    <property type="entry name" value="WH_DNA-bd_sf"/>
</dbReference>
<gene>
    <name evidence="6" type="ORF">CRE_04448</name>
</gene>
<protein>
    <recommendedName>
        <fullName evidence="5">Fido domain-containing protein</fullName>
    </recommendedName>
</protein>
<dbReference type="InterPro" id="IPR040198">
    <property type="entry name" value="Fido_containing"/>
</dbReference>
<keyword evidence="4" id="KW-0547">Nucleotide-binding</keyword>
<dbReference type="Gene3D" id="1.10.3290.10">
    <property type="entry name" value="Fido-like domain"/>
    <property type="match status" value="1"/>
</dbReference>
<dbReference type="HOGENOM" id="CLU_928248_0_0_1"/>
<dbReference type="PROSITE" id="PS51459">
    <property type="entry name" value="FIDO"/>
    <property type="match status" value="1"/>
</dbReference>
<evidence type="ECO:0000256" key="2">
    <source>
        <dbReference type="ARBA" id="ARBA00023163"/>
    </source>
</evidence>